<reference evidence="3" key="1">
    <citation type="submission" date="2025-08" db="UniProtKB">
        <authorList>
            <consortium name="Ensembl"/>
        </authorList>
    </citation>
    <scope>IDENTIFICATION</scope>
</reference>
<sequence>HGGPLSLRRRGAAPEWGVPPLAPMGLALIVRSVDLLQSKTDQNRRDHHTDLYHNDDLIVRRGQTFQIALELSRPFNPNTDKLRLELTTGRNPVVAKGTHVIVPLVEDLDGGRWEAKIVEQSSSRVLLSVNSSAKAAIGRYQLTVATQCPQGTSTHEPGSDIYMLFNPWCQDDTVYMDDDSERTEYVLRDTGRIYYGTENQIGARTWNFGQFSEGILQACLFLLDKSETPSAGRGDPVNVVRVISAMINSLDDRGVLEGNWSGNYVGGTSPSAWSGSVDILRKYHSENGTPVKYGQCWVFSGVTTTGEMTFNAFVLAKRFHQFSSFIVTCVPWITMKLFCL</sequence>
<dbReference type="GO" id="GO:0003810">
    <property type="term" value="F:protein-glutamine gamma-glutamyltransferase activity"/>
    <property type="evidence" value="ECO:0007669"/>
    <property type="project" value="TreeGrafter"/>
</dbReference>
<dbReference type="GO" id="GO:0007399">
    <property type="term" value="P:nervous system development"/>
    <property type="evidence" value="ECO:0007669"/>
    <property type="project" value="UniProtKB-ARBA"/>
</dbReference>
<dbReference type="STRING" id="1676925.ENSPKIP00000017364"/>
<dbReference type="FunFam" id="2.60.40.10:FF:001143">
    <property type="entry name" value="Protein-glutamine gamma-glutamyltransferase K"/>
    <property type="match status" value="1"/>
</dbReference>
<reference evidence="3" key="2">
    <citation type="submission" date="2025-09" db="UniProtKB">
        <authorList>
            <consortium name="Ensembl"/>
        </authorList>
    </citation>
    <scope>IDENTIFICATION</scope>
</reference>
<evidence type="ECO:0000313" key="4">
    <source>
        <dbReference type="Proteomes" id="UP000261540"/>
    </source>
</evidence>
<dbReference type="InterPro" id="IPR038765">
    <property type="entry name" value="Papain-like_cys_pep_sf"/>
</dbReference>
<protein>
    <submittedName>
        <fullName evidence="3">Transglutaminase 1 like 1</fullName>
    </submittedName>
</protein>
<evidence type="ECO:0000313" key="3">
    <source>
        <dbReference type="Ensembl" id="ENSPKIP00000017364.1"/>
    </source>
</evidence>
<dbReference type="SUPFAM" id="SSF54001">
    <property type="entry name" value="Cysteine proteinases"/>
    <property type="match status" value="1"/>
</dbReference>
<dbReference type="AlphaFoldDB" id="A0A3B3RG11"/>
<dbReference type="Gene3D" id="2.60.40.10">
    <property type="entry name" value="Immunoglobulins"/>
    <property type="match status" value="1"/>
</dbReference>
<dbReference type="InterPro" id="IPR050779">
    <property type="entry name" value="Transglutaminase"/>
</dbReference>
<comment type="similarity">
    <text evidence="1">Belongs to the transglutaminase superfamily. Transglutaminase family.</text>
</comment>
<dbReference type="InterPro" id="IPR001102">
    <property type="entry name" value="Transglutaminase_N"/>
</dbReference>
<dbReference type="InterPro" id="IPR014756">
    <property type="entry name" value="Ig_E-set"/>
</dbReference>
<dbReference type="InterPro" id="IPR013783">
    <property type="entry name" value="Ig-like_fold"/>
</dbReference>
<dbReference type="SUPFAM" id="SSF81296">
    <property type="entry name" value="E set domains"/>
    <property type="match status" value="1"/>
</dbReference>
<dbReference type="Ensembl" id="ENSPKIT00000041874.1">
    <property type="protein sequence ID" value="ENSPKIP00000017364.1"/>
    <property type="gene ID" value="ENSPKIG00000003282.1"/>
</dbReference>
<dbReference type="GeneTree" id="ENSGT01050000244939"/>
<dbReference type="Gene3D" id="3.90.260.10">
    <property type="entry name" value="Transglutaminase-like"/>
    <property type="match status" value="1"/>
</dbReference>
<dbReference type="Proteomes" id="UP000261540">
    <property type="component" value="Unplaced"/>
</dbReference>
<dbReference type="InterPro" id="IPR036985">
    <property type="entry name" value="Transglutaminase-like_sf"/>
</dbReference>
<accession>A0A3B3RG11</accession>
<proteinExistence type="inferred from homology"/>
<dbReference type="Pfam" id="PF00868">
    <property type="entry name" value="Transglut_N"/>
    <property type="match status" value="1"/>
</dbReference>
<keyword evidence="4" id="KW-1185">Reference proteome</keyword>
<feature type="domain" description="Transglutaminase N-terminal" evidence="2">
    <location>
        <begin position="34"/>
        <end position="146"/>
    </location>
</feature>
<name>A0A3B3RG11_9TELE</name>
<organism evidence="3 4">
    <name type="scientific">Paramormyrops kingsleyae</name>
    <dbReference type="NCBI Taxonomy" id="1676925"/>
    <lineage>
        <taxon>Eukaryota</taxon>
        <taxon>Metazoa</taxon>
        <taxon>Chordata</taxon>
        <taxon>Craniata</taxon>
        <taxon>Vertebrata</taxon>
        <taxon>Euteleostomi</taxon>
        <taxon>Actinopterygii</taxon>
        <taxon>Neopterygii</taxon>
        <taxon>Teleostei</taxon>
        <taxon>Osteoglossocephala</taxon>
        <taxon>Osteoglossomorpha</taxon>
        <taxon>Osteoglossiformes</taxon>
        <taxon>Mormyridae</taxon>
        <taxon>Paramormyrops</taxon>
    </lineage>
</organism>
<dbReference type="PANTHER" id="PTHR11590:SF49">
    <property type="entry name" value="PROTEIN-GLUTAMINE GAMMA-GLUTAMYLTRANSFERASE K"/>
    <property type="match status" value="1"/>
</dbReference>
<dbReference type="PANTHER" id="PTHR11590">
    <property type="entry name" value="PROTEIN-GLUTAMINE GAMMA-GLUTAMYLTRANSFERASE"/>
    <property type="match status" value="1"/>
</dbReference>
<evidence type="ECO:0000259" key="2">
    <source>
        <dbReference type="Pfam" id="PF00868"/>
    </source>
</evidence>
<evidence type="ECO:0000256" key="1">
    <source>
        <dbReference type="ARBA" id="ARBA00005968"/>
    </source>
</evidence>